<dbReference type="FunCoup" id="A0A7J7BXV9">
    <property type="interactions" value="117"/>
</dbReference>
<feature type="region of interest" description="Disordered" evidence="1">
    <location>
        <begin position="352"/>
        <end position="401"/>
    </location>
</feature>
<name>A0A7J7BXV9_TRIWF</name>
<dbReference type="Proteomes" id="UP000593562">
    <property type="component" value="Unassembled WGS sequence"/>
</dbReference>
<organism evidence="3 4">
    <name type="scientific">Tripterygium wilfordii</name>
    <name type="common">Thunder God vine</name>
    <dbReference type="NCBI Taxonomy" id="458696"/>
    <lineage>
        <taxon>Eukaryota</taxon>
        <taxon>Viridiplantae</taxon>
        <taxon>Streptophyta</taxon>
        <taxon>Embryophyta</taxon>
        <taxon>Tracheophyta</taxon>
        <taxon>Spermatophyta</taxon>
        <taxon>Magnoliopsida</taxon>
        <taxon>eudicotyledons</taxon>
        <taxon>Gunneridae</taxon>
        <taxon>Pentapetalae</taxon>
        <taxon>rosids</taxon>
        <taxon>fabids</taxon>
        <taxon>Celastrales</taxon>
        <taxon>Celastraceae</taxon>
        <taxon>Tripterygium</taxon>
    </lineage>
</organism>
<feature type="compositionally biased region" description="Low complexity" evidence="1">
    <location>
        <begin position="30"/>
        <end position="41"/>
    </location>
</feature>
<protein>
    <recommendedName>
        <fullName evidence="2">DUF7815 domain-containing protein</fullName>
    </recommendedName>
</protein>
<evidence type="ECO:0000256" key="1">
    <source>
        <dbReference type="SAM" id="MobiDB-lite"/>
    </source>
</evidence>
<dbReference type="Pfam" id="PF25122">
    <property type="entry name" value="DUF7815"/>
    <property type="match status" value="1"/>
</dbReference>
<accession>A0A7J7BXV9</accession>
<keyword evidence="4" id="KW-1185">Reference proteome</keyword>
<feature type="region of interest" description="Disordered" evidence="1">
    <location>
        <begin position="258"/>
        <end position="279"/>
    </location>
</feature>
<dbReference type="PANTHER" id="PTHR36308:SF1">
    <property type="entry name" value="DENTIN SIALOPHOSPHOPROTEIN-RELATED"/>
    <property type="match status" value="1"/>
</dbReference>
<dbReference type="InParanoid" id="A0A7J7BXV9"/>
<feature type="compositionally biased region" description="Basic and acidic residues" evidence="1">
    <location>
        <begin position="298"/>
        <end position="321"/>
    </location>
</feature>
<dbReference type="EMBL" id="JAAARO010000022">
    <property type="protein sequence ID" value="KAF5726457.1"/>
    <property type="molecule type" value="Genomic_DNA"/>
</dbReference>
<comment type="caution">
    <text evidence="3">The sequence shown here is derived from an EMBL/GenBank/DDBJ whole genome shotgun (WGS) entry which is preliminary data.</text>
</comment>
<feature type="region of interest" description="Disordered" evidence="1">
    <location>
        <begin position="298"/>
        <end position="333"/>
    </location>
</feature>
<feature type="region of interest" description="Disordered" evidence="1">
    <location>
        <begin position="26"/>
        <end position="45"/>
    </location>
</feature>
<feature type="compositionally biased region" description="Low complexity" evidence="1">
    <location>
        <begin position="378"/>
        <end position="387"/>
    </location>
</feature>
<proteinExistence type="predicted"/>
<gene>
    <name evidence="3" type="ORF">HS088_TW22G00135</name>
</gene>
<feature type="compositionally biased region" description="Polar residues" evidence="1">
    <location>
        <begin position="388"/>
        <end position="400"/>
    </location>
</feature>
<evidence type="ECO:0000259" key="2">
    <source>
        <dbReference type="Pfam" id="PF25122"/>
    </source>
</evidence>
<dbReference type="InterPro" id="IPR056717">
    <property type="entry name" value="DUF7815"/>
</dbReference>
<evidence type="ECO:0000313" key="4">
    <source>
        <dbReference type="Proteomes" id="UP000593562"/>
    </source>
</evidence>
<dbReference type="PANTHER" id="PTHR36308">
    <property type="entry name" value="DENTIN SIALOPHOSPHOPROTEIN-RELATED"/>
    <property type="match status" value="1"/>
</dbReference>
<evidence type="ECO:0000313" key="3">
    <source>
        <dbReference type="EMBL" id="KAF5726457.1"/>
    </source>
</evidence>
<dbReference type="AlphaFoldDB" id="A0A7J7BXV9"/>
<feature type="domain" description="DUF7815" evidence="2">
    <location>
        <begin position="51"/>
        <end position="77"/>
    </location>
</feature>
<reference evidence="3 4" key="1">
    <citation type="journal article" date="2020" name="Nat. Commun.">
        <title>Genome of Tripterygium wilfordii and identification of cytochrome P450 involved in triptolide biosynthesis.</title>
        <authorList>
            <person name="Tu L."/>
            <person name="Su P."/>
            <person name="Zhang Z."/>
            <person name="Gao L."/>
            <person name="Wang J."/>
            <person name="Hu T."/>
            <person name="Zhou J."/>
            <person name="Zhang Y."/>
            <person name="Zhao Y."/>
            <person name="Liu Y."/>
            <person name="Song Y."/>
            <person name="Tong Y."/>
            <person name="Lu Y."/>
            <person name="Yang J."/>
            <person name="Xu C."/>
            <person name="Jia M."/>
            <person name="Peters R.J."/>
            <person name="Huang L."/>
            <person name="Gao W."/>
        </authorList>
    </citation>
    <scope>NUCLEOTIDE SEQUENCE [LARGE SCALE GENOMIC DNA]</scope>
    <source>
        <strain evidence="4">cv. XIE 37</strain>
        <tissue evidence="3">Leaf</tissue>
    </source>
</reference>
<sequence>MAFQIPHNLITELQISLRKQANLSSYNPGDPSLPDLPSPEESIAELDPSPPYLRCKHCKGRLLRGIESLFCVFCGREQRKDLPPEPINFRNTLGCRWLLQSLDLDGSEIVGPFSEANESSRTRNATEDEFPLSDILNLEIKWTSESENFGTSVSEEPSVWQQSSLNLAGVDLDNFFAEGKEWNASDELEEQIAPKKLNEITGSTTSHGIDNLNSFDNIQHSETTVRSGEGNGNLKFFENVQPSETVARSAEDGSFTGWEADFQSAGSGTHHEEPKSFEAFSSSSADLSIHLDTVFGSKKDSSDLKAREDEISSASNKDDWFSHNTTNSDIAGEDKQFEVAINVMHDSSVDRTQGYKWQNSGSKESEDKTMVDDDDSFDTWNDFTSSTGAQDNPSSSSEPIVNNHVAPSVELTSEMNLFSKTNFFSGEEKSKEFNFDNFLQPDLSPGVRSNQSTPAAVNTMQSSVSVSVSDRCVMADVDVGVGRSAEEVGKHGDVEMWMSQMHDLSFMLENKLSIPTKLDGSASFSKD</sequence>